<feature type="compositionally biased region" description="Basic and acidic residues" evidence="1">
    <location>
        <begin position="225"/>
        <end position="237"/>
    </location>
</feature>
<dbReference type="EMBL" id="MCFA01000016">
    <property type="protein sequence ID" value="ORY16839.1"/>
    <property type="molecule type" value="Genomic_DNA"/>
</dbReference>
<name>A0A1Y2A2U9_9PLEO</name>
<gene>
    <name evidence="2" type="ORF">BCR34DRAFT_584192</name>
</gene>
<evidence type="ECO:0000256" key="1">
    <source>
        <dbReference type="SAM" id="MobiDB-lite"/>
    </source>
</evidence>
<organism evidence="2 3">
    <name type="scientific">Clohesyomyces aquaticus</name>
    <dbReference type="NCBI Taxonomy" id="1231657"/>
    <lineage>
        <taxon>Eukaryota</taxon>
        <taxon>Fungi</taxon>
        <taxon>Dikarya</taxon>
        <taxon>Ascomycota</taxon>
        <taxon>Pezizomycotina</taxon>
        <taxon>Dothideomycetes</taxon>
        <taxon>Pleosporomycetidae</taxon>
        <taxon>Pleosporales</taxon>
        <taxon>Lindgomycetaceae</taxon>
        <taxon>Clohesyomyces</taxon>
    </lineage>
</organism>
<dbReference type="OrthoDB" id="10565814at2759"/>
<keyword evidence="3" id="KW-1185">Reference proteome</keyword>
<dbReference type="AlphaFoldDB" id="A0A1Y2A2U9"/>
<comment type="caution">
    <text evidence="2">The sequence shown here is derived from an EMBL/GenBank/DDBJ whole genome shotgun (WGS) entry which is preliminary data.</text>
</comment>
<reference evidence="2 3" key="1">
    <citation type="submission" date="2016-07" db="EMBL/GenBank/DDBJ databases">
        <title>Pervasive Adenine N6-methylation of Active Genes in Fungi.</title>
        <authorList>
            <consortium name="DOE Joint Genome Institute"/>
            <person name="Mondo S.J."/>
            <person name="Dannebaum R.O."/>
            <person name="Kuo R.C."/>
            <person name="Labutti K."/>
            <person name="Haridas S."/>
            <person name="Kuo A."/>
            <person name="Salamov A."/>
            <person name="Ahrendt S.R."/>
            <person name="Lipzen A."/>
            <person name="Sullivan W."/>
            <person name="Andreopoulos W.B."/>
            <person name="Clum A."/>
            <person name="Lindquist E."/>
            <person name="Daum C."/>
            <person name="Ramamoorthy G.K."/>
            <person name="Gryganskyi A."/>
            <person name="Culley D."/>
            <person name="Magnuson J.K."/>
            <person name="James T.Y."/>
            <person name="O'Malley M.A."/>
            <person name="Stajich J.E."/>
            <person name="Spatafora J.W."/>
            <person name="Visel A."/>
            <person name="Grigoriev I.V."/>
        </authorList>
    </citation>
    <scope>NUCLEOTIDE SEQUENCE [LARGE SCALE GENOMIC DNA]</scope>
    <source>
        <strain evidence="2 3">CBS 115471</strain>
    </source>
</reference>
<dbReference type="Proteomes" id="UP000193144">
    <property type="component" value="Unassembled WGS sequence"/>
</dbReference>
<evidence type="ECO:0000313" key="2">
    <source>
        <dbReference type="EMBL" id="ORY16839.1"/>
    </source>
</evidence>
<evidence type="ECO:0000313" key="3">
    <source>
        <dbReference type="Proteomes" id="UP000193144"/>
    </source>
</evidence>
<proteinExistence type="predicted"/>
<protein>
    <submittedName>
        <fullName evidence="2">Uncharacterized protein</fullName>
    </submittedName>
</protein>
<accession>A0A1Y2A2U9</accession>
<sequence length="237" mass="25693">MSIAGSLINRRSFVCGPTCRITIPVTCRGTGIYTLKLDHSISALANIVAHGGGTQTYTSGTQGQYDSYPPTIEYIYAGGDISNGWKGGQFHVSMTAGMPGAGKPSAVWEPTVANKTINAKGQQSAAYEAEDYFGPLSFVSADCFLCARCGGRRPDCASPGGRSPCRLGTGLRNLRCPFRSKRAPYWSKWALFRDCWRPGSPRLTPSFGLPPNNRRQSGPMGAQHNHREDEEKSPFLH</sequence>
<feature type="region of interest" description="Disordered" evidence="1">
    <location>
        <begin position="203"/>
        <end position="237"/>
    </location>
</feature>